<evidence type="ECO:0000259" key="1">
    <source>
        <dbReference type="PROSITE" id="PS50405"/>
    </source>
</evidence>
<protein>
    <recommendedName>
        <fullName evidence="1">GST C-terminal domain-containing protein</fullName>
    </recommendedName>
</protein>
<dbReference type="InterPro" id="IPR042450">
    <property type="entry name" value="EEF1E1"/>
</dbReference>
<dbReference type="InterPro" id="IPR010987">
    <property type="entry name" value="Glutathione-S-Trfase_C-like"/>
</dbReference>
<dbReference type="GeneID" id="136797685"/>
<dbReference type="EnsemblMetazoa" id="CLYHEMT008698.1">
    <property type="protein sequence ID" value="CLYHEMP008698.1"/>
    <property type="gene ID" value="CLYHEMG008698"/>
</dbReference>
<dbReference type="SUPFAM" id="SSF47616">
    <property type="entry name" value="GST C-terminal domain-like"/>
    <property type="match status" value="1"/>
</dbReference>
<dbReference type="GO" id="GO:0043517">
    <property type="term" value="P:positive regulation of DNA damage response, signal transduction by p53 class mediator"/>
    <property type="evidence" value="ECO:0007669"/>
    <property type="project" value="InterPro"/>
</dbReference>
<name>A0A7M5UC66_9CNID</name>
<reference evidence="2" key="1">
    <citation type="submission" date="2021-01" db="UniProtKB">
        <authorList>
            <consortium name="EnsemblMetazoa"/>
        </authorList>
    </citation>
    <scope>IDENTIFICATION</scope>
</reference>
<sequence length="172" mass="19553">MAATEVVHLNGSKQLDCLIRQLDINSIKIDKKKCTSLNEGPVFQSNSSVSGLAAVARALTKKSSQSSLLGTDVLEQAEVDQWLHYCVSQYAIDKSAAWKAMNDYLNDKVYFINNKLTLADIFVYTFLERDLEHFTAADKESHSNLLRWFDLIQRTSKVRQKPPLLLQRTPLY</sequence>
<dbReference type="GO" id="GO:0005737">
    <property type="term" value="C:cytoplasm"/>
    <property type="evidence" value="ECO:0007669"/>
    <property type="project" value="TreeGrafter"/>
</dbReference>
<dbReference type="InterPro" id="IPR053836">
    <property type="entry name" value="Arc1-like_N"/>
</dbReference>
<proteinExistence type="predicted"/>
<dbReference type="OrthoDB" id="19141at2759"/>
<dbReference type="Proteomes" id="UP000594262">
    <property type="component" value="Unplaced"/>
</dbReference>
<organism evidence="2 3">
    <name type="scientific">Clytia hemisphaerica</name>
    <dbReference type="NCBI Taxonomy" id="252671"/>
    <lineage>
        <taxon>Eukaryota</taxon>
        <taxon>Metazoa</taxon>
        <taxon>Cnidaria</taxon>
        <taxon>Hydrozoa</taxon>
        <taxon>Hydroidolina</taxon>
        <taxon>Leptothecata</taxon>
        <taxon>Obeliida</taxon>
        <taxon>Clytiidae</taxon>
        <taxon>Clytia</taxon>
    </lineage>
</organism>
<accession>A0A7M5UC66</accession>
<feature type="domain" description="GST C-terminal" evidence="1">
    <location>
        <begin position="30"/>
        <end position="171"/>
    </location>
</feature>
<dbReference type="Pfam" id="PF21972">
    <property type="entry name" value="Arc1p_N_like"/>
    <property type="match status" value="1"/>
</dbReference>
<dbReference type="GO" id="GO:0017101">
    <property type="term" value="C:aminoacyl-tRNA synthetase multienzyme complex"/>
    <property type="evidence" value="ECO:0007669"/>
    <property type="project" value="InterPro"/>
</dbReference>
<keyword evidence="3" id="KW-1185">Reference proteome</keyword>
<dbReference type="InterPro" id="IPR036282">
    <property type="entry name" value="Glutathione-S-Trfase_C_sf"/>
</dbReference>
<dbReference type="PROSITE" id="PS50405">
    <property type="entry name" value="GST_CTER"/>
    <property type="match status" value="1"/>
</dbReference>
<dbReference type="PANTHER" id="PTHR44490:SF1">
    <property type="entry name" value="EUKARYOTIC TRANSLATION ELONGATION FACTOR 1 EPSILON-1"/>
    <property type="match status" value="1"/>
</dbReference>
<evidence type="ECO:0000313" key="2">
    <source>
        <dbReference type="EnsemblMetazoa" id="CLYHEMP008698.1"/>
    </source>
</evidence>
<dbReference type="AlphaFoldDB" id="A0A7M5UC66"/>
<evidence type="ECO:0000313" key="3">
    <source>
        <dbReference type="Proteomes" id="UP000594262"/>
    </source>
</evidence>
<dbReference type="GO" id="GO:0005634">
    <property type="term" value="C:nucleus"/>
    <property type="evidence" value="ECO:0007669"/>
    <property type="project" value="TreeGrafter"/>
</dbReference>
<dbReference type="RefSeq" id="XP_066910371.1">
    <property type="nucleotide sequence ID" value="XM_067054270.1"/>
</dbReference>
<dbReference type="PANTHER" id="PTHR44490">
    <property type="entry name" value="EUKARYOTIC TRANSLATION ELONGATION FACTOR 1 EPSILON-1"/>
    <property type="match status" value="1"/>
</dbReference>
<dbReference type="Gene3D" id="1.20.1050.130">
    <property type="match status" value="1"/>
</dbReference>